<evidence type="ECO:0000313" key="1">
    <source>
        <dbReference type="EMBL" id="MBB5193384.1"/>
    </source>
</evidence>
<organism evidence="1 2">
    <name type="scientific">Silvimonas terrae</name>
    <dbReference type="NCBI Taxonomy" id="300266"/>
    <lineage>
        <taxon>Bacteria</taxon>
        <taxon>Pseudomonadati</taxon>
        <taxon>Pseudomonadota</taxon>
        <taxon>Betaproteobacteria</taxon>
        <taxon>Neisseriales</taxon>
        <taxon>Chitinibacteraceae</taxon>
        <taxon>Silvimonas</taxon>
    </lineage>
</organism>
<dbReference type="EMBL" id="JACHHN010000011">
    <property type="protein sequence ID" value="MBB5193384.1"/>
    <property type="molecule type" value="Genomic_DNA"/>
</dbReference>
<sequence length="39" mass="4430">MLSLVFICRIIALLAWLEGLSFASVRCDPRWAAQTPRQP</sequence>
<accession>A0A840RLB1</accession>
<comment type="caution">
    <text evidence="1">The sequence shown here is derived from an EMBL/GenBank/DDBJ whole genome shotgun (WGS) entry which is preliminary data.</text>
</comment>
<name>A0A840RLB1_9NEIS</name>
<protein>
    <submittedName>
        <fullName evidence="1">Uncharacterized protein</fullName>
    </submittedName>
</protein>
<proteinExistence type="predicted"/>
<dbReference type="Proteomes" id="UP000543030">
    <property type="component" value="Unassembled WGS sequence"/>
</dbReference>
<reference evidence="1 2" key="1">
    <citation type="submission" date="2020-08" db="EMBL/GenBank/DDBJ databases">
        <title>Genomic Encyclopedia of Type Strains, Phase IV (KMG-IV): sequencing the most valuable type-strain genomes for metagenomic binning, comparative biology and taxonomic classification.</title>
        <authorList>
            <person name="Goeker M."/>
        </authorList>
    </citation>
    <scope>NUCLEOTIDE SEQUENCE [LARGE SCALE GENOMIC DNA]</scope>
    <source>
        <strain evidence="1 2">DSM 18233</strain>
    </source>
</reference>
<evidence type="ECO:0000313" key="2">
    <source>
        <dbReference type="Proteomes" id="UP000543030"/>
    </source>
</evidence>
<gene>
    <name evidence="1" type="ORF">HNQ50_004141</name>
</gene>
<keyword evidence="2" id="KW-1185">Reference proteome</keyword>
<dbReference type="AlphaFoldDB" id="A0A840RLB1"/>